<dbReference type="Proteomes" id="UP001057998">
    <property type="component" value="Chromosome 2"/>
</dbReference>
<comment type="subcellular location">
    <subcellularLocation>
        <location evidence="1">Cell inner membrane</location>
    </subcellularLocation>
</comment>
<dbReference type="EMBL" id="CP101509">
    <property type="protein sequence ID" value="UTV30371.1"/>
    <property type="molecule type" value="Genomic_DNA"/>
</dbReference>
<evidence type="ECO:0000259" key="9">
    <source>
        <dbReference type="Pfam" id="PF02470"/>
    </source>
</evidence>
<feature type="region of interest" description="Disordered" evidence="7">
    <location>
        <begin position="535"/>
        <end position="554"/>
    </location>
</feature>
<feature type="transmembrane region" description="Helical" evidence="8">
    <location>
        <begin position="21"/>
        <end position="41"/>
    </location>
</feature>
<dbReference type="InterPro" id="IPR051800">
    <property type="entry name" value="PqiA-PqiB_transport"/>
</dbReference>
<evidence type="ECO:0000256" key="3">
    <source>
        <dbReference type="ARBA" id="ARBA00022519"/>
    </source>
</evidence>
<evidence type="ECO:0000256" key="2">
    <source>
        <dbReference type="ARBA" id="ARBA00022475"/>
    </source>
</evidence>
<accession>A0ABY5GNM6</accession>
<dbReference type="Pfam" id="PF02470">
    <property type="entry name" value="MlaD"/>
    <property type="match status" value="3"/>
</dbReference>
<dbReference type="PANTHER" id="PTHR30462">
    <property type="entry name" value="INTERMEMBRANE TRANSPORT PROTEIN PQIB-RELATED"/>
    <property type="match status" value="1"/>
</dbReference>
<feature type="domain" description="Mce/MlaD" evidence="9">
    <location>
        <begin position="159"/>
        <end position="222"/>
    </location>
</feature>
<evidence type="ECO:0000256" key="6">
    <source>
        <dbReference type="ARBA" id="ARBA00023136"/>
    </source>
</evidence>
<evidence type="ECO:0000256" key="5">
    <source>
        <dbReference type="ARBA" id="ARBA00022989"/>
    </source>
</evidence>
<keyword evidence="11" id="KW-1185">Reference proteome</keyword>
<feature type="domain" description="Mce/MlaD" evidence="9">
    <location>
        <begin position="289"/>
        <end position="389"/>
    </location>
</feature>
<proteinExistence type="predicted"/>
<evidence type="ECO:0000256" key="1">
    <source>
        <dbReference type="ARBA" id="ARBA00004533"/>
    </source>
</evidence>
<protein>
    <submittedName>
        <fullName evidence="10">Intermembrane transport protein PqiB</fullName>
    </submittedName>
</protein>
<evidence type="ECO:0000313" key="11">
    <source>
        <dbReference type="Proteomes" id="UP001057998"/>
    </source>
</evidence>
<keyword evidence="3" id="KW-0997">Cell inner membrane</keyword>
<sequence>MSEENQPEQAQVNELKQVSTIWLVPVIALAIGIWMLVQYVVSKGPEVTLILNTAEGIEVGKTEIRALNVRVGVVTDVRINQDYSAIIATAELDKDAERMLKEDTLFWVVKPRIGKEGISGLDTLLSGAYLQLQPGVSKEEKTSFRVLDIPPVAPPDAKGLRLVLYHNEAGKLGVGDPVLYEGFTVGRVEKVTFDPKRKRANYQLFIFEPYNSLIRKRTRFWLTSGVELRMSAEGFNLKIGSIESLITGGVSFRVPRGNDPGSLITDNMSRFRLYDNLKEARERFFDEYLEYVMLFDESVRGLSAGAPVEYRGIQIGTVRRVPLEMPKALEGFATKQIPVLVRIELGRVYPNLEVEQLPRIKERFENEFQAGLRASLKTGNLLTGALLVDMEIHPDEVMPKERRYGKYDIFPTKAGGFAEIQKQISAMLNKVNEMPVEDTLLTLNDSLQASQRTLRATEKMANELAILLARKETQAIPGEIRESLQQIQNTLNGFGPDGAPYRSLEQALHRFERVMVELQPVLRQINEKPNSLIFSGEKAKDPIPVGRQQFEGQQ</sequence>
<keyword evidence="4 8" id="KW-0812">Transmembrane</keyword>
<keyword evidence="5 8" id="KW-1133">Transmembrane helix</keyword>
<dbReference type="InterPro" id="IPR003399">
    <property type="entry name" value="Mce/MlaD"/>
</dbReference>
<organism evidence="10 11">
    <name type="scientific">Photobacterium atrarenae</name>
    <dbReference type="NCBI Taxonomy" id="865757"/>
    <lineage>
        <taxon>Bacteria</taxon>
        <taxon>Pseudomonadati</taxon>
        <taxon>Pseudomonadota</taxon>
        <taxon>Gammaproteobacteria</taxon>
        <taxon>Vibrionales</taxon>
        <taxon>Vibrionaceae</taxon>
        <taxon>Photobacterium</taxon>
    </lineage>
</organism>
<evidence type="ECO:0000256" key="4">
    <source>
        <dbReference type="ARBA" id="ARBA00022692"/>
    </source>
</evidence>
<reference evidence="10" key="1">
    <citation type="submission" date="2022-07" db="EMBL/GenBank/DDBJ databases">
        <title>Genome sequencing of Photobacterium atrarenae GJH2-4.</title>
        <authorList>
            <person name="Park S.-J."/>
        </authorList>
    </citation>
    <scope>NUCLEOTIDE SEQUENCE</scope>
    <source>
        <strain evidence="10">GJH2-4</strain>
    </source>
</reference>
<keyword evidence="6 8" id="KW-0472">Membrane</keyword>
<keyword evidence="2" id="KW-1003">Cell membrane</keyword>
<evidence type="ECO:0000256" key="7">
    <source>
        <dbReference type="SAM" id="MobiDB-lite"/>
    </source>
</evidence>
<dbReference type="RefSeq" id="WP_255391723.1">
    <property type="nucleotide sequence ID" value="NZ_CP101509.1"/>
</dbReference>
<evidence type="ECO:0000313" key="10">
    <source>
        <dbReference type="EMBL" id="UTV30371.1"/>
    </source>
</evidence>
<feature type="domain" description="Mce/MlaD" evidence="9">
    <location>
        <begin position="44"/>
        <end position="135"/>
    </location>
</feature>
<dbReference type="PANTHER" id="PTHR30462:SF2">
    <property type="entry name" value="INTERMEMBRANE TRANSPORT PROTEIN PQIB"/>
    <property type="match status" value="1"/>
</dbReference>
<dbReference type="NCBIfam" id="NF008070">
    <property type="entry name" value="PRK10807.1"/>
    <property type="match status" value="1"/>
</dbReference>
<gene>
    <name evidence="10" type="primary">pqiB</name>
    <name evidence="10" type="ORF">NNL38_17490</name>
</gene>
<evidence type="ECO:0000256" key="8">
    <source>
        <dbReference type="SAM" id="Phobius"/>
    </source>
</evidence>
<name>A0ABY5GNM6_9GAMM</name>